<sequence length="132" mass="15746">MQKEKFHLEYVFDNVTQKSLWRHLSTPSGLEEWFANHVKKHDEQYTFDWGQGHTEKAVIISSEEGERIRFQWKREETNSEISEEYFEFAIHNMELTGGKALEITDFATEKDRPEIIELWDNQIQRLRASLGV</sequence>
<accession>A0A0A2E814</accession>
<feature type="domain" description="START-like" evidence="1">
    <location>
        <begin position="2"/>
        <end position="131"/>
    </location>
</feature>
<proteinExistence type="predicted"/>
<dbReference type="AlphaFoldDB" id="A0A0A2E814"/>
<dbReference type="STRING" id="28115.HQ47_03800"/>
<dbReference type="SUPFAM" id="SSF55961">
    <property type="entry name" value="Bet v1-like"/>
    <property type="match status" value="1"/>
</dbReference>
<keyword evidence="4" id="KW-1185">Reference proteome</keyword>
<evidence type="ECO:0000313" key="4">
    <source>
        <dbReference type="Proteomes" id="UP000030103"/>
    </source>
</evidence>
<organism evidence="2 4">
    <name type="scientific">Porphyromonas macacae</name>
    <dbReference type="NCBI Taxonomy" id="28115"/>
    <lineage>
        <taxon>Bacteria</taxon>
        <taxon>Pseudomonadati</taxon>
        <taxon>Bacteroidota</taxon>
        <taxon>Bacteroidia</taxon>
        <taxon>Bacteroidales</taxon>
        <taxon>Porphyromonadaceae</taxon>
        <taxon>Porphyromonas</taxon>
    </lineage>
</organism>
<evidence type="ECO:0000259" key="1">
    <source>
        <dbReference type="Pfam" id="PF19569"/>
    </source>
</evidence>
<dbReference type="Proteomes" id="UP000254156">
    <property type="component" value="Unassembled WGS sequence"/>
</dbReference>
<gene>
    <name evidence="2" type="ORF">HQ47_03800</name>
    <name evidence="3" type="ORF">NCTC11632_01326</name>
</gene>
<evidence type="ECO:0000313" key="2">
    <source>
        <dbReference type="EMBL" id="KGN75038.1"/>
    </source>
</evidence>
<evidence type="ECO:0000313" key="5">
    <source>
        <dbReference type="Proteomes" id="UP000254156"/>
    </source>
</evidence>
<dbReference type="Gene3D" id="3.30.530.20">
    <property type="match status" value="1"/>
</dbReference>
<dbReference type="OrthoDB" id="667567at2"/>
<dbReference type="EMBL" id="UGTF01000002">
    <property type="protein sequence ID" value="SUB89226.1"/>
    <property type="molecule type" value="Genomic_DNA"/>
</dbReference>
<dbReference type="Pfam" id="PF19569">
    <property type="entry name" value="START_2"/>
    <property type="match status" value="1"/>
</dbReference>
<dbReference type="InterPro" id="IPR045736">
    <property type="entry name" value="START_2"/>
</dbReference>
<name>A0A0A2E814_9PORP</name>
<dbReference type="EMBL" id="JRFA01000009">
    <property type="protein sequence ID" value="KGN75038.1"/>
    <property type="molecule type" value="Genomic_DNA"/>
</dbReference>
<dbReference type="eggNOG" id="COG3832">
    <property type="taxonomic scope" value="Bacteria"/>
</dbReference>
<reference evidence="2 4" key="1">
    <citation type="submission" date="2014-09" db="EMBL/GenBank/DDBJ databases">
        <title>Draft Genome Sequence of Porphyromonas macacae COT-192_OH2859.</title>
        <authorList>
            <person name="Wallis C."/>
            <person name="Deusch O."/>
            <person name="O'Flynn C."/>
            <person name="Davis I."/>
            <person name="Horsfall A."/>
            <person name="Kirkwood N."/>
            <person name="Harris S."/>
            <person name="Eisen J.A."/>
            <person name="Coil D.A."/>
            <person name="Darling A.E."/>
            <person name="Jospin G."/>
            <person name="Alexiev A."/>
        </authorList>
    </citation>
    <scope>NUCLEOTIDE SEQUENCE [LARGE SCALE GENOMIC DNA]</scope>
    <source>
        <strain evidence="4">COT-192 OH2859</strain>
        <strain evidence="2">COT-192_OH2859</strain>
    </source>
</reference>
<reference evidence="3 5" key="2">
    <citation type="submission" date="2018-06" db="EMBL/GenBank/DDBJ databases">
        <authorList>
            <consortium name="Pathogen Informatics"/>
            <person name="Doyle S."/>
        </authorList>
    </citation>
    <scope>NUCLEOTIDE SEQUENCE [LARGE SCALE GENOMIC DNA]</scope>
    <source>
        <strain evidence="3 5">NCTC11632</strain>
    </source>
</reference>
<dbReference type="Proteomes" id="UP000030103">
    <property type="component" value="Unassembled WGS sequence"/>
</dbReference>
<protein>
    <submittedName>
        <fullName evidence="3">Activator of Hsp90 ATPase homolog 1-like protein</fullName>
    </submittedName>
</protein>
<evidence type="ECO:0000313" key="3">
    <source>
        <dbReference type="EMBL" id="SUB89226.1"/>
    </source>
</evidence>
<dbReference type="InterPro" id="IPR023393">
    <property type="entry name" value="START-like_dom_sf"/>
</dbReference>